<dbReference type="Proteomes" id="UP000011016">
    <property type="component" value="Unassembled WGS sequence"/>
</dbReference>
<dbReference type="InterPro" id="IPR035906">
    <property type="entry name" value="MetI-like_sf"/>
</dbReference>
<dbReference type="STRING" id="29321.AAV33_01890"/>
<evidence type="ECO:0000256" key="5">
    <source>
        <dbReference type="ARBA" id="ARBA00022692"/>
    </source>
</evidence>
<evidence type="ECO:0000256" key="6">
    <source>
        <dbReference type="ARBA" id="ARBA00022989"/>
    </source>
</evidence>
<keyword evidence="13" id="KW-1185">Reference proteome</keyword>
<evidence type="ECO:0000259" key="10">
    <source>
        <dbReference type="PROSITE" id="PS50928"/>
    </source>
</evidence>
<feature type="transmembrane region" description="Helical" evidence="9">
    <location>
        <begin position="26"/>
        <end position="52"/>
    </location>
</feature>
<keyword evidence="6 9" id="KW-1133">Transmembrane helix</keyword>
<dbReference type="OrthoDB" id="8404154at2"/>
<keyword evidence="5 9" id="KW-0812">Transmembrane</keyword>
<dbReference type="PANTHER" id="PTHR42929:SF1">
    <property type="entry name" value="INNER MEMBRANE ABC TRANSPORTER PERMEASE PROTEIN YDCU-RELATED"/>
    <property type="match status" value="1"/>
</dbReference>
<feature type="transmembrane region" description="Helical" evidence="9">
    <location>
        <begin position="117"/>
        <end position="140"/>
    </location>
</feature>
<comment type="subcellular location">
    <subcellularLocation>
        <location evidence="1">Cell membrane</location>
        <topology evidence="1">Multi-pass membrane protein</topology>
    </subcellularLocation>
</comment>
<dbReference type="AlphaFoldDB" id="I7KIQ7"/>
<reference evidence="12 13" key="2">
    <citation type="submission" date="2012-08" db="EMBL/GenBank/DDBJ databases">
        <title>The Genome Sequence of Turicella otitidis ATCC 51513.</title>
        <authorList>
            <consortium name="The Broad Institute Genome Sequencing Platform"/>
            <person name="Earl A."/>
            <person name="Ward D."/>
            <person name="Feldgarden M."/>
            <person name="Gevers D."/>
            <person name="Huys G."/>
            <person name="Walker B."/>
            <person name="Young S.K."/>
            <person name="Zeng Q."/>
            <person name="Gargeya S."/>
            <person name="Fitzgerald M."/>
            <person name="Haas B."/>
            <person name="Abouelleil A."/>
            <person name="Alvarado L."/>
            <person name="Arachchi H.M."/>
            <person name="Berlin A.M."/>
            <person name="Chapman S.B."/>
            <person name="Goldberg J."/>
            <person name="Griggs A."/>
            <person name="Gujja S."/>
            <person name="Hansen M."/>
            <person name="Howarth C."/>
            <person name="Imamovic A."/>
            <person name="Larimer J."/>
            <person name="McCowen C."/>
            <person name="Montmayeur A."/>
            <person name="Murphy C."/>
            <person name="Neiman D."/>
            <person name="Pearson M."/>
            <person name="Priest M."/>
            <person name="Roberts A."/>
            <person name="Saif S."/>
            <person name="Shea T."/>
            <person name="Sisk P."/>
            <person name="Sykes S."/>
            <person name="Wortman J."/>
            <person name="Nusbaum C."/>
            <person name="Birren B."/>
        </authorList>
    </citation>
    <scope>NUCLEOTIDE SEQUENCE [LARGE SCALE GENOMIC DNA]</scope>
    <source>
        <strain evidence="12 13">ATCC 51513</strain>
    </source>
</reference>
<evidence type="ECO:0000256" key="8">
    <source>
        <dbReference type="SAM" id="MobiDB-lite"/>
    </source>
</evidence>
<proteinExistence type="inferred from homology"/>
<feature type="transmembrane region" description="Helical" evidence="9">
    <location>
        <begin position="84"/>
        <end position="105"/>
    </location>
</feature>
<comment type="caution">
    <text evidence="11">The sequence shown here is derived from an EMBL/GenBank/DDBJ whole genome shotgun (WGS) entry which is preliminary data.</text>
</comment>
<evidence type="ECO:0000256" key="4">
    <source>
        <dbReference type="ARBA" id="ARBA00022475"/>
    </source>
</evidence>
<gene>
    <name evidence="11" type="ORF">BN46_0337</name>
    <name evidence="12" type="ORF">HMPREF9719_00162</name>
</gene>
<evidence type="ECO:0000313" key="11">
    <source>
        <dbReference type="EMBL" id="CCI83085.1"/>
    </source>
</evidence>
<dbReference type="RefSeq" id="WP_004600052.1">
    <property type="nucleotide sequence ID" value="NZ_HF541865.1"/>
</dbReference>
<evidence type="ECO:0000313" key="13">
    <source>
        <dbReference type="Proteomes" id="UP000006078"/>
    </source>
</evidence>
<keyword evidence="4" id="KW-1003">Cell membrane</keyword>
<evidence type="ECO:0000313" key="12">
    <source>
        <dbReference type="EMBL" id="EJZ82918.1"/>
    </source>
</evidence>
<feature type="transmembrane region" description="Helical" evidence="9">
    <location>
        <begin position="160"/>
        <end position="182"/>
    </location>
</feature>
<evidence type="ECO:0000256" key="1">
    <source>
        <dbReference type="ARBA" id="ARBA00004651"/>
    </source>
</evidence>
<dbReference type="Gene3D" id="1.10.3720.10">
    <property type="entry name" value="MetI-like"/>
    <property type="match status" value="1"/>
</dbReference>
<dbReference type="HOGENOM" id="CLU_016047_18_6_11"/>
<dbReference type="CDD" id="cd06261">
    <property type="entry name" value="TM_PBP2"/>
    <property type="match status" value="1"/>
</dbReference>
<feature type="region of interest" description="Disordered" evidence="8">
    <location>
        <begin position="1"/>
        <end position="24"/>
    </location>
</feature>
<evidence type="ECO:0000313" key="14">
    <source>
        <dbReference type="Proteomes" id="UP000011016"/>
    </source>
</evidence>
<dbReference type="EMBL" id="AHAE01000007">
    <property type="protein sequence ID" value="EJZ82918.1"/>
    <property type="molecule type" value="Genomic_DNA"/>
</dbReference>
<accession>I7KIQ7</accession>
<evidence type="ECO:0000256" key="7">
    <source>
        <dbReference type="ARBA" id="ARBA00023136"/>
    </source>
</evidence>
<dbReference type="GO" id="GO:0005886">
    <property type="term" value="C:plasma membrane"/>
    <property type="evidence" value="ECO:0007669"/>
    <property type="project" value="UniProtKB-SubCell"/>
</dbReference>
<keyword evidence="7 9" id="KW-0472">Membrane</keyword>
<dbReference type="EMBL" id="CAJZ01000047">
    <property type="protein sequence ID" value="CCI83085.1"/>
    <property type="molecule type" value="Genomic_DNA"/>
</dbReference>
<reference evidence="11 14" key="1">
    <citation type="journal article" date="2012" name="J. Bacteriol.">
        <title>Draft Genome Sequence of Turicella otitidis ATCC 51513, Isolated from Middle Ear Fluid from a Child with Otitis Media.</title>
        <authorList>
            <person name="Brinkrolf K."/>
            <person name="Schneider J."/>
            <person name="Knecht M."/>
            <person name="Ruckert C."/>
            <person name="Tauch A."/>
        </authorList>
    </citation>
    <scope>NUCLEOTIDE SEQUENCE [LARGE SCALE GENOMIC DNA]</scope>
    <source>
        <strain evidence="11 14">ATCC 51513</strain>
    </source>
</reference>
<evidence type="ECO:0000256" key="3">
    <source>
        <dbReference type="ARBA" id="ARBA00022448"/>
    </source>
</evidence>
<feature type="transmembrane region" description="Helical" evidence="9">
    <location>
        <begin position="268"/>
        <end position="290"/>
    </location>
</feature>
<dbReference type="Proteomes" id="UP000006078">
    <property type="component" value="Unassembled WGS sequence"/>
</dbReference>
<evidence type="ECO:0000256" key="9">
    <source>
        <dbReference type="SAM" id="Phobius"/>
    </source>
</evidence>
<name>I7KIQ7_9CORY</name>
<dbReference type="PANTHER" id="PTHR42929">
    <property type="entry name" value="INNER MEMBRANE ABC TRANSPORTER PERMEASE PROTEIN YDCU-RELATED-RELATED"/>
    <property type="match status" value="1"/>
</dbReference>
<dbReference type="GO" id="GO:0055085">
    <property type="term" value="P:transmembrane transport"/>
    <property type="evidence" value="ECO:0007669"/>
    <property type="project" value="InterPro"/>
</dbReference>
<feature type="domain" description="ABC transmembrane type-1" evidence="10">
    <location>
        <begin position="80"/>
        <end position="287"/>
    </location>
</feature>
<protein>
    <submittedName>
        <fullName evidence="11">Putative spermidine/putrescine transport system permease protein</fullName>
    </submittedName>
</protein>
<dbReference type="PATRIC" id="fig|883169.3.peg.155"/>
<keyword evidence="3" id="KW-0813">Transport</keyword>
<evidence type="ECO:0000256" key="2">
    <source>
        <dbReference type="ARBA" id="ARBA00007069"/>
    </source>
</evidence>
<dbReference type="PROSITE" id="PS50928">
    <property type="entry name" value="ABC_TM1"/>
    <property type="match status" value="1"/>
</dbReference>
<feature type="compositionally biased region" description="Polar residues" evidence="8">
    <location>
        <begin position="1"/>
        <end position="12"/>
    </location>
</feature>
<dbReference type="eggNOG" id="COG4132">
    <property type="taxonomic scope" value="Bacteria"/>
</dbReference>
<dbReference type="InterPro" id="IPR000515">
    <property type="entry name" value="MetI-like"/>
</dbReference>
<dbReference type="SUPFAM" id="SSF161098">
    <property type="entry name" value="MetI-like"/>
    <property type="match status" value="1"/>
</dbReference>
<organism evidence="11 14">
    <name type="scientific">Corynebacterium otitidis ATCC 51513</name>
    <dbReference type="NCBI Taxonomy" id="883169"/>
    <lineage>
        <taxon>Bacteria</taxon>
        <taxon>Bacillati</taxon>
        <taxon>Actinomycetota</taxon>
        <taxon>Actinomycetes</taxon>
        <taxon>Mycobacteriales</taxon>
        <taxon>Corynebacteriaceae</taxon>
        <taxon>Corynebacterium</taxon>
    </lineage>
</organism>
<sequence length="299" mass="31239">MTQGLSRSQPRQSHGHRDSKGKSTRAAAVSTLAPLTIIVACFLVLPILGMAYTSFRTSSGDGFTLENYAALAEGNRGLALKNSLIVSGLSALIATVVGLVVAAAISTVRSTTVDAITGIISSVLANSGGAPLAFSFIVLLGNTGYLIDAVTAVDGDFSLYSLRGLVIMYQYFLIPTMVLLTLPSFRALRTSWREANTSLGGSAWTFWRRVGMPILAPTVLGAAIMLFGAAFATHASAAVLMGTGSFPLVTLQIANELSGSAASGGRTVAMAMGMVTAVVAVVTLVAFTWLQNRSRRWQL</sequence>
<comment type="similarity">
    <text evidence="2">Belongs to the binding-protein-dependent transport system permease family. CysTW subfamily.</text>
</comment>
<feature type="transmembrane region" description="Helical" evidence="9">
    <location>
        <begin position="214"/>
        <end position="241"/>
    </location>
</feature>